<dbReference type="EMBL" id="CM042883">
    <property type="protein sequence ID" value="KAI4374574.1"/>
    <property type="molecule type" value="Genomic_DNA"/>
</dbReference>
<dbReference type="Proteomes" id="UP001057402">
    <property type="component" value="Chromosome 4"/>
</dbReference>
<name>A0ACB9R6Q8_9MYRT</name>
<proteinExistence type="predicted"/>
<reference evidence="2" key="1">
    <citation type="journal article" date="2023" name="Front. Plant Sci.">
        <title>Chromosomal-level genome assembly of Melastoma candidum provides insights into trichome evolution.</title>
        <authorList>
            <person name="Zhong Y."/>
            <person name="Wu W."/>
            <person name="Sun C."/>
            <person name="Zou P."/>
            <person name="Liu Y."/>
            <person name="Dai S."/>
            <person name="Zhou R."/>
        </authorList>
    </citation>
    <scope>NUCLEOTIDE SEQUENCE [LARGE SCALE GENOMIC DNA]</scope>
</reference>
<evidence type="ECO:0000313" key="1">
    <source>
        <dbReference type="EMBL" id="KAI4374574.1"/>
    </source>
</evidence>
<gene>
    <name evidence="1" type="ORF">MLD38_012555</name>
</gene>
<organism evidence="1 2">
    <name type="scientific">Melastoma candidum</name>
    <dbReference type="NCBI Taxonomy" id="119954"/>
    <lineage>
        <taxon>Eukaryota</taxon>
        <taxon>Viridiplantae</taxon>
        <taxon>Streptophyta</taxon>
        <taxon>Embryophyta</taxon>
        <taxon>Tracheophyta</taxon>
        <taxon>Spermatophyta</taxon>
        <taxon>Magnoliopsida</taxon>
        <taxon>eudicotyledons</taxon>
        <taxon>Gunneridae</taxon>
        <taxon>Pentapetalae</taxon>
        <taxon>rosids</taxon>
        <taxon>malvids</taxon>
        <taxon>Myrtales</taxon>
        <taxon>Melastomataceae</taxon>
        <taxon>Melastomatoideae</taxon>
        <taxon>Melastomateae</taxon>
        <taxon>Melastoma</taxon>
    </lineage>
</organism>
<accession>A0ACB9R6Q8</accession>
<evidence type="ECO:0000313" key="2">
    <source>
        <dbReference type="Proteomes" id="UP001057402"/>
    </source>
</evidence>
<keyword evidence="2" id="KW-1185">Reference proteome</keyword>
<protein>
    <submittedName>
        <fullName evidence="1">Uncharacterized protein</fullName>
    </submittedName>
</protein>
<comment type="caution">
    <text evidence="1">The sequence shown here is derived from an EMBL/GenBank/DDBJ whole genome shotgun (WGS) entry which is preliminary data.</text>
</comment>
<sequence length="222" mass="24411">MPAAVPRPTAPRSTRRSDSFHSAHSTPPPPSLSPPPPPLLLLPLPPTKPDPPSADGLEEAAFRRSHAKDRLRVASYGFRVSQAVLSLVSLSVMASDRTRGWSGDSFYRYREYRFCLSVNAIGLLFSGFQLYDVGYHVISGKHVIPGRLRSLFEFFMDQVMAYLLMSASSAAATRVDDWVLNWGKDQFTKMASTSIGAAFVAFLSFALSSLISGYNLCTRDMA</sequence>